<dbReference type="InterPro" id="IPR052344">
    <property type="entry name" value="Transposase-related"/>
</dbReference>
<name>A0A255Z6N2_9PROT</name>
<feature type="domain" description="Transposase IS66 central" evidence="3">
    <location>
        <begin position="186"/>
        <end position="471"/>
    </location>
</feature>
<gene>
    <name evidence="7" type="ORF">CHU95_02640</name>
</gene>
<evidence type="ECO:0000259" key="5">
    <source>
        <dbReference type="Pfam" id="PF13007"/>
    </source>
</evidence>
<feature type="region of interest" description="Disordered" evidence="2">
    <location>
        <begin position="83"/>
        <end position="110"/>
    </location>
</feature>
<evidence type="ECO:0000256" key="2">
    <source>
        <dbReference type="SAM" id="MobiDB-lite"/>
    </source>
</evidence>
<dbReference type="InterPro" id="IPR039552">
    <property type="entry name" value="IS66_C"/>
</dbReference>
<dbReference type="InterPro" id="IPR024463">
    <property type="entry name" value="Transposase_TnpC_homeodom"/>
</dbReference>
<reference evidence="7 8" key="1">
    <citation type="submission" date="2017-07" db="EMBL/GenBank/DDBJ databases">
        <title>Niveispirillum cyanobacteriorum sp. nov., isolated from cyanobacterial aggregates in a eutrophic lake.</title>
        <authorList>
            <person name="Cai H."/>
        </authorList>
    </citation>
    <scope>NUCLEOTIDE SEQUENCE [LARGE SCALE GENOMIC DNA]</scope>
    <source>
        <strain evidence="8">TH1-14</strain>
    </source>
</reference>
<dbReference type="InterPro" id="IPR024474">
    <property type="entry name" value="Znf_dom_IS66"/>
</dbReference>
<dbReference type="Proteomes" id="UP000216998">
    <property type="component" value="Unassembled WGS sequence"/>
</dbReference>
<evidence type="ECO:0000259" key="6">
    <source>
        <dbReference type="Pfam" id="PF13817"/>
    </source>
</evidence>
<accession>A0A255Z6N2</accession>
<comment type="caution">
    <text evidence="7">The sequence shown here is derived from an EMBL/GenBank/DDBJ whole genome shotgun (WGS) entry which is preliminary data.</text>
</comment>
<feature type="coiled-coil region" evidence="1">
    <location>
        <begin position="30"/>
        <end position="57"/>
    </location>
</feature>
<evidence type="ECO:0000259" key="3">
    <source>
        <dbReference type="Pfam" id="PF03050"/>
    </source>
</evidence>
<evidence type="ECO:0000259" key="4">
    <source>
        <dbReference type="Pfam" id="PF13005"/>
    </source>
</evidence>
<dbReference type="PANTHER" id="PTHR33678">
    <property type="entry name" value="BLL1576 PROTEIN"/>
    <property type="match status" value="1"/>
</dbReference>
<feature type="domain" description="Transposase TnpC homeodomain" evidence="5">
    <location>
        <begin position="46"/>
        <end position="120"/>
    </location>
</feature>
<dbReference type="AlphaFoldDB" id="A0A255Z6N2"/>
<dbReference type="Pfam" id="PF13817">
    <property type="entry name" value="DDE_Tnp_IS66_C"/>
    <property type="match status" value="1"/>
</dbReference>
<sequence length="527" mass="58230">MVDVTTAPETLPSDPDELRALLLAERLRHAAELGAARSSAEEEIARLRQIIRELQRHRFGRRAERLDPDQLALALEDLEQTLAAKEAEPTGTVAAKPAPSPPRRRVNRGNLPADLPREEILIDVADKTCPCCGGTLHPIGENVSQRLDLVPARFRVLVTRRPKYACRQCEEGVVQAAAPARIVDAGIPTEALIAHVLVSKYADHLPLYRQAQIYARQGVDLDRSTLADWVGRAAWYLRPLHERLMASLKASGKLFADETTAPVLDPGRGSTKTGQLWAYARDDRPWNGPEPPAVTYVYAPDRKAERPVAHLQGFTGVLQVDGYAGYRKLAEGRAVRLAFCWAHVRRGFNDLQTGGSAPIASEALRRIAQLYAVEAEIRGHDSEARRRERQARSTPLIAELKTWLEKQLATVSRKSTLAEAIRYALSRWEGLTLFLDDGRVEIDSNSVERSTRPLALTHKNALFAGSDGGGEHWATSASLVETCKLSGVDPQAWFADVLTKLASGHPITRLDELLPWRYAQQAETAVA</sequence>
<feature type="domain" description="Transposase IS66 zinc-finger binding" evidence="4">
    <location>
        <begin position="126"/>
        <end position="170"/>
    </location>
</feature>
<feature type="domain" description="Transposase IS66 C-terminal" evidence="6">
    <location>
        <begin position="478"/>
        <end position="516"/>
    </location>
</feature>
<keyword evidence="1" id="KW-0175">Coiled coil</keyword>
<dbReference type="PANTHER" id="PTHR33678:SF1">
    <property type="entry name" value="BLL1576 PROTEIN"/>
    <property type="match status" value="1"/>
</dbReference>
<evidence type="ECO:0000313" key="8">
    <source>
        <dbReference type="Proteomes" id="UP000216998"/>
    </source>
</evidence>
<keyword evidence="8" id="KW-1185">Reference proteome</keyword>
<protein>
    <submittedName>
        <fullName evidence="7">IS66 family transposase</fullName>
    </submittedName>
</protein>
<evidence type="ECO:0000313" key="7">
    <source>
        <dbReference type="EMBL" id="OYQ37089.1"/>
    </source>
</evidence>
<organism evidence="7 8">
    <name type="scientific">Niveispirillum lacus</name>
    <dbReference type="NCBI Taxonomy" id="1981099"/>
    <lineage>
        <taxon>Bacteria</taxon>
        <taxon>Pseudomonadati</taxon>
        <taxon>Pseudomonadota</taxon>
        <taxon>Alphaproteobacteria</taxon>
        <taxon>Rhodospirillales</taxon>
        <taxon>Azospirillaceae</taxon>
        <taxon>Niveispirillum</taxon>
    </lineage>
</organism>
<dbReference type="Pfam" id="PF03050">
    <property type="entry name" value="DDE_Tnp_IS66"/>
    <property type="match status" value="1"/>
</dbReference>
<dbReference type="NCBIfam" id="NF033517">
    <property type="entry name" value="transpos_IS66"/>
    <property type="match status" value="1"/>
</dbReference>
<dbReference type="Pfam" id="PF13007">
    <property type="entry name" value="LZ_Tnp_IS66"/>
    <property type="match status" value="1"/>
</dbReference>
<evidence type="ECO:0000256" key="1">
    <source>
        <dbReference type="SAM" id="Coils"/>
    </source>
</evidence>
<dbReference type="Pfam" id="PF13005">
    <property type="entry name" value="zf-IS66"/>
    <property type="match status" value="1"/>
</dbReference>
<dbReference type="EMBL" id="NOXU01000018">
    <property type="protein sequence ID" value="OYQ37089.1"/>
    <property type="molecule type" value="Genomic_DNA"/>
</dbReference>
<dbReference type="InterPro" id="IPR004291">
    <property type="entry name" value="Transposase_IS66_central"/>
</dbReference>
<proteinExistence type="predicted"/>